<dbReference type="PIRSF" id="PIRSF037251">
    <property type="entry name" value="Arylacetamide_deacetylase"/>
    <property type="match status" value="1"/>
</dbReference>
<dbReference type="InterPro" id="IPR017157">
    <property type="entry name" value="Arylacetamide_deacetylase"/>
</dbReference>
<dbReference type="AlphaFoldDB" id="A0A210PY96"/>
<comment type="similarity">
    <text evidence="1">Belongs to the 'GDXG' lipolytic enzyme family.</text>
</comment>
<evidence type="ECO:0000313" key="7">
    <source>
        <dbReference type="Proteomes" id="UP000242188"/>
    </source>
</evidence>
<reference evidence="6 7" key="1">
    <citation type="journal article" date="2017" name="Nat. Ecol. Evol.">
        <title>Scallop genome provides insights into evolution of bilaterian karyotype and development.</title>
        <authorList>
            <person name="Wang S."/>
            <person name="Zhang J."/>
            <person name="Jiao W."/>
            <person name="Li J."/>
            <person name="Xun X."/>
            <person name="Sun Y."/>
            <person name="Guo X."/>
            <person name="Huan P."/>
            <person name="Dong B."/>
            <person name="Zhang L."/>
            <person name="Hu X."/>
            <person name="Sun X."/>
            <person name="Wang J."/>
            <person name="Zhao C."/>
            <person name="Wang Y."/>
            <person name="Wang D."/>
            <person name="Huang X."/>
            <person name="Wang R."/>
            <person name="Lv J."/>
            <person name="Li Y."/>
            <person name="Zhang Z."/>
            <person name="Liu B."/>
            <person name="Lu W."/>
            <person name="Hui Y."/>
            <person name="Liang J."/>
            <person name="Zhou Z."/>
            <person name="Hou R."/>
            <person name="Li X."/>
            <person name="Liu Y."/>
            <person name="Li H."/>
            <person name="Ning X."/>
            <person name="Lin Y."/>
            <person name="Zhao L."/>
            <person name="Xing Q."/>
            <person name="Dou J."/>
            <person name="Li Y."/>
            <person name="Mao J."/>
            <person name="Guo H."/>
            <person name="Dou H."/>
            <person name="Li T."/>
            <person name="Mu C."/>
            <person name="Jiang W."/>
            <person name="Fu Q."/>
            <person name="Fu X."/>
            <person name="Miao Y."/>
            <person name="Liu J."/>
            <person name="Yu Q."/>
            <person name="Li R."/>
            <person name="Liao H."/>
            <person name="Li X."/>
            <person name="Kong Y."/>
            <person name="Jiang Z."/>
            <person name="Chourrout D."/>
            <person name="Li R."/>
            <person name="Bao Z."/>
        </authorList>
    </citation>
    <scope>NUCLEOTIDE SEQUENCE [LARGE SCALE GENOMIC DNA]</scope>
    <source>
        <strain evidence="6 7">PY_sf001</strain>
    </source>
</reference>
<feature type="active site" evidence="3">
    <location>
        <position position="235"/>
    </location>
</feature>
<evidence type="ECO:0000256" key="4">
    <source>
        <dbReference type="SAM" id="Phobius"/>
    </source>
</evidence>
<sequence length="452" mass="50957">MWVGVQDCVDMYQQSFPMKGHASVQLLTRALVEIRLSGASKMAGISRNTYLLWGGILITLAFYLHTPFPNEAAEPWKQRITSASVRIINDLSFLGQLLGIASSVNITRVLSESIKHLNTASLQSDIRQKVQVTDETFDGVPVRVYKPTSTKTLLPGVVHIHGGGWALLSVDAYHAFTIELALKTEAIVVSVEYRLSPEHRFPVPLDDCVTATKYIIQNAKRLGVDSSRVAVMGDSAGGNLAMAVSLRMVAETQLPKLKVQALLYPALQAMDFNTPSYQQYSQKLRKCPSFATKEILVRYWQLYAFGHEGYTSDFYVNNHTTLALKDSKYAEYVNHKHLPSKYLVKDKNPAVWNTENGNTANEIESIITNPFYAPLMASDEELRNLPKTYIMTAEYDCLRDDGWILADRLKSLQLSCKHDHYDGYEHGFALMLHYDVHGKLMNNIVQYFQHNL</sequence>
<proteinExistence type="inferred from homology"/>
<keyword evidence="2 6" id="KW-0378">Hydrolase</keyword>
<accession>A0A210PY96</accession>
<name>A0A210PY96_MIZYE</name>
<evidence type="ECO:0000259" key="5">
    <source>
        <dbReference type="Pfam" id="PF07859"/>
    </source>
</evidence>
<dbReference type="Gene3D" id="3.40.50.1820">
    <property type="entry name" value="alpha/beta hydrolase"/>
    <property type="match status" value="1"/>
</dbReference>
<protein>
    <submittedName>
        <fullName evidence="6">Neutral cholesterol ester hydrolase 1</fullName>
    </submittedName>
</protein>
<dbReference type="InterPro" id="IPR013094">
    <property type="entry name" value="AB_hydrolase_3"/>
</dbReference>
<dbReference type="STRING" id="6573.A0A210PY96"/>
<feature type="active site" evidence="3">
    <location>
        <position position="426"/>
    </location>
</feature>
<evidence type="ECO:0000256" key="3">
    <source>
        <dbReference type="PIRSR" id="PIRSR037251-1"/>
    </source>
</evidence>
<feature type="active site" evidence="3">
    <location>
        <position position="396"/>
    </location>
</feature>
<organism evidence="6 7">
    <name type="scientific">Mizuhopecten yessoensis</name>
    <name type="common">Japanese scallop</name>
    <name type="synonym">Patinopecten yessoensis</name>
    <dbReference type="NCBI Taxonomy" id="6573"/>
    <lineage>
        <taxon>Eukaryota</taxon>
        <taxon>Metazoa</taxon>
        <taxon>Spiralia</taxon>
        <taxon>Lophotrochozoa</taxon>
        <taxon>Mollusca</taxon>
        <taxon>Bivalvia</taxon>
        <taxon>Autobranchia</taxon>
        <taxon>Pteriomorphia</taxon>
        <taxon>Pectinida</taxon>
        <taxon>Pectinoidea</taxon>
        <taxon>Pectinidae</taxon>
        <taxon>Mizuhopecten</taxon>
    </lineage>
</organism>
<dbReference type="GO" id="GO:0016020">
    <property type="term" value="C:membrane"/>
    <property type="evidence" value="ECO:0007669"/>
    <property type="project" value="InterPro"/>
</dbReference>
<feature type="domain" description="Alpha/beta hydrolase fold-3" evidence="5">
    <location>
        <begin position="365"/>
        <end position="429"/>
    </location>
</feature>
<keyword evidence="4" id="KW-0472">Membrane</keyword>
<evidence type="ECO:0000313" key="6">
    <source>
        <dbReference type="EMBL" id="OWF41419.1"/>
    </source>
</evidence>
<dbReference type="PANTHER" id="PTHR48081:SF8">
    <property type="entry name" value="ALPHA_BETA HYDROLASE FOLD-3 DOMAIN-CONTAINING PROTEIN-RELATED"/>
    <property type="match status" value="1"/>
</dbReference>
<dbReference type="Proteomes" id="UP000242188">
    <property type="component" value="Unassembled WGS sequence"/>
</dbReference>
<dbReference type="GO" id="GO:0052689">
    <property type="term" value="F:carboxylic ester hydrolase activity"/>
    <property type="evidence" value="ECO:0007669"/>
    <property type="project" value="InterPro"/>
</dbReference>
<evidence type="ECO:0000256" key="2">
    <source>
        <dbReference type="ARBA" id="ARBA00022801"/>
    </source>
</evidence>
<feature type="domain" description="Alpha/beta hydrolase fold-3" evidence="5">
    <location>
        <begin position="157"/>
        <end position="317"/>
    </location>
</feature>
<dbReference type="PANTHER" id="PTHR48081">
    <property type="entry name" value="AB HYDROLASE SUPERFAMILY PROTEIN C4A8.06C"/>
    <property type="match status" value="1"/>
</dbReference>
<comment type="caution">
    <text evidence="6">The sequence shown here is derived from an EMBL/GenBank/DDBJ whole genome shotgun (WGS) entry which is preliminary data.</text>
</comment>
<keyword evidence="4" id="KW-1133">Transmembrane helix</keyword>
<gene>
    <name evidence="6" type="ORF">KP79_PYT20596</name>
</gene>
<keyword evidence="7" id="KW-1185">Reference proteome</keyword>
<dbReference type="SUPFAM" id="SSF53474">
    <property type="entry name" value="alpha/beta-Hydrolases"/>
    <property type="match status" value="1"/>
</dbReference>
<dbReference type="InterPro" id="IPR029058">
    <property type="entry name" value="AB_hydrolase_fold"/>
</dbReference>
<dbReference type="InterPro" id="IPR050300">
    <property type="entry name" value="GDXG_lipolytic_enzyme"/>
</dbReference>
<dbReference type="OrthoDB" id="408631at2759"/>
<dbReference type="Pfam" id="PF07859">
    <property type="entry name" value="Abhydrolase_3"/>
    <property type="match status" value="2"/>
</dbReference>
<evidence type="ECO:0000256" key="1">
    <source>
        <dbReference type="ARBA" id="ARBA00010515"/>
    </source>
</evidence>
<dbReference type="EMBL" id="NEDP02005399">
    <property type="protein sequence ID" value="OWF41419.1"/>
    <property type="molecule type" value="Genomic_DNA"/>
</dbReference>
<keyword evidence="4" id="KW-0812">Transmembrane</keyword>
<feature type="transmembrane region" description="Helical" evidence="4">
    <location>
        <begin position="50"/>
        <end position="68"/>
    </location>
</feature>